<accession>A0A0H3XKF4</accession>
<organism evidence="2 3">
    <name type="scientific">Spiroplasma eriocheiris</name>
    <dbReference type="NCBI Taxonomy" id="315358"/>
    <lineage>
        <taxon>Bacteria</taxon>
        <taxon>Bacillati</taxon>
        <taxon>Mycoplasmatota</taxon>
        <taxon>Mollicutes</taxon>
        <taxon>Entomoplasmatales</taxon>
        <taxon>Spiroplasmataceae</taxon>
        <taxon>Spiroplasma</taxon>
    </lineage>
</organism>
<dbReference type="Proteomes" id="UP000035661">
    <property type="component" value="Chromosome"/>
</dbReference>
<evidence type="ECO:0000313" key="3">
    <source>
        <dbReference type="Proteomes" id="UP000035661"/>
    </source>
</evidence>
<dbReference type="RefSeq" id="WP_053040846.1">
    <property type="nucleotide sequence ID" value="NZ_CP011856.1"/>
</dbReference>
<feature type="region of interest" description="Disordered" evidence="1">
    <location>
        <begin position="81"/>
        <end position="108"/>
    </location>
</feature>
<evidence type="ECO:0000313" key="2">
    <source>
        <dbReference type="EMBL" id="AKM54391.1"/>
    </source>
</evidence>
<dbReference type="STRING" id="315358.SERIO_v1c08310"/>
<dbReference type="PATRIC" id="fig|743698.3.peg.837"/>
<evidence type="ECO:0000256" key="1">
    <source>
        <dbReference type="SAM" id="MobiDB-lite"/>
    </source>
</evidence>
<reference evidence="3" key="2">
    <citation type="submission" date="2015-06" db="EMBL/GenBank/DDBJ databases">
        <title>Complete genome sequence of Spiroplasma eriocheiris TDA-040725-5 (DSM 21848).</title>
        <authorList>
            <person name="Lo W.-S."/>
            <person name="Kuo C.-H."/>
        </authorList>
    </citation>
    <scope>NUCLEOTIDE SEQUENCE [LARGE SCALE GENOMIC DNA]</scope>
    <source>
        <strain evidence="3">TDA-040725-5</strain>
    </source>
</reference>
<protein>
    <submittedName>
        <fullName evidence="2">Uncharacterized protein</fullName>
    </submittedName>
</protein>
<keyword evidence="3" id="KW-1185">Reference proteome</keyword>
<dbReference type="EMBL" id="CP011856">
    <property type="protein sequence ID" value="AKM54391.1"/>
    <property type="molecule type" value="Genomic_DNA"/>
</dbReference>
<proteinExistence type="predicted"/>
<sequence length="108" mass="11834">MASNGESRSTKLKVQRQREIETKWNEIRQQAIGSSTPAMKRAIGRSMGDFYIKTAKDYRGKDGSAGAVITNAKTLMEKNAATATKKQLGKDKPVSKAQKSASKNKKSK</sequence>
<gene>
    <name evidence="2" type="ORF">SERIO_v1c08310</name>
</gene>
<reference evidence="2 3" key="1">
    <citation type="journal article" date="2015" name="Genome Biol. Evol.">
        <title>Found and Lost: The Fates of Horizontally Acquired Genes in Arthropod-Symbiotic Spiroplasma.</title>
        <authorList>
            <person name="Lo W.S."/>
            <person name="Gasparich G.E."/>
            <person name="Kuo C.H."/>
        </authorList>
    </citation>
    <scope>NUCLEOTIDE SEQUENCE [LARGE SCALE GENOMIC DNA]</scope>
    <source>
        <strain evidence="3">TDA-040725-5</strain>
    </source>
</reference>
<dbReference type="KEGG" id="seri:SERIO_v1c08310"/>
<name>A0A0H3XKF4_9MOLU</name>
<dbReference type="AlphaFoldDB" id="A0A0H3XKF4"/>